<evidence type="ECO:0000259" key="5">
    <source>
        <dbReference type="Pfam" id="PF01979"/>
    </source>
</evidence>
<protein>
    <recommendedName>
        <fullName evidence="4">5-methylthioadenosine/S-adenosylhomocysteine deaminase</fullName>
        <shortName evidence="4">MTA/SAH deaminase</shortName>
        <ecNumber evidence="4">3.5.4.28</ecNumber>
        <ecNumber evidence="4">3.5.4.31</ecNumber>
    </recommendedName>
</protein>
<evidence type="ECO:0000256" key="3">
    <source>
        <dbReference type="ARBA" id="ARBA00022833"/>
    </source>
</evidence>
<dbReference type="PANTHER" id="PTHR43794:SF11">
    <property type="entry name" value="AMIDOHYDROLASE-RELATED DOMAIN-CONTAINING PROTEIN"/>
    <property type="match status" value="1"/>
</dbReference>
<dbReference type="GO" id="GO:0050270">
    <property type="term" value="F:S-adenosylhomocysteine deaminase activity"/>
    <property type="evidence" value="ECO:0007669"/>
    <property type="project" value="UniProtKB-UniRule"/>
</dbReference>
<feature type="binding site" evidence="4">
    <location>
        <position position="185"/>
    </location>
    <ligand>
        <name>substrate</name>
    </ligand>
</feature>
<proteinExistence type="inferred from homology"/>
<dbReference type="InterPro" id="IPR050287">
    <property type="entry name" value="MTA/SAH_deaminase"/>
</dbReference>
<reference evidence="6" key="2">
    <citation type="submission" date="2020-09" db="EMBL/GenBank/DDBJ databases">
        <authorList>
            <person name="Sun Q."/>
            <person name="Ohkuma M."/>
        </authorList>
    </citation>
    <scope>NUCLEOTIDE SEQUENCE</scope>
    <source>
        <strain evidence="6">JCM 18487</strain>
    </source>
</reference>
<keyword evidence="3 4" id="KW-0862">Zinc</keyword>
<comment type="cofactor">
    <cofactor evidence="4">
        <name>Zn(2+)</name>
        <dbReference type="ChEBI" id="CHEBI:29105"/>
    </cofactor>
    <text evidence="4">Binds 1 zinc ion per subunit.</text>
</comment>
<comment type="function">
    <text evidence="4">Catalyzes the deamination of 5-methylthioadenosine and S-adenosyl-L-homocysteine into 5-methylthioinosine and S-inosyl-L-homocysteine, respectively. Is also able to deaminate adenosine.</text>
</comment>
<keyword evidence="2 4" id="KW-0378">Hydrolase</keyword>
<organism evidence="6 7">
    <name type="scientific">Alicyclobacillus cellulosilyticus</name>
    <dbReference type="NCBI Taxonomy" id="1003997"/>
    <lineage>
        <taxon>Bacteria</taxon>
        <taxon>Bacillati</taxon>
        <taxon>Bacillota</taxon>
        <taxon>Bacilli</taxon>
        <taxon>Bacillales</taxon>
        <taxon>Alicyclobacillaceae</taxon>
        <taxon>Alicyclobacillus</taxon>
    </lineage>
</organism>
<evidence type="ECO:0000313" key="7">
    <source>
        <dbReference type="Proteomes" id="UP000637695"/>
    </source>
</evidence>
<keyword evidence="7" id="KW-1185">Reference proteome</keyword>
<name>A0A917NK68_9BACL</name>
<sequence length="433" mass="46361">MRTLLTVGAVIQSSESWIDGPAHIVIEDDRIAALAAGPYAGPQSEFDLVIRRPHALALPGLINAHGHAAMTLLRGVGDDVPLFTWLHERIFPLEAKLTGEAVYWGTLLACWEMIRSGTTCFTDMYMMMDHAAQAAAESGLRAVLSWGMVGLDEASAEAGIRNTRRFAAAWHKAADGRITVTLGPHAPYTCPPAYLTRVAELSAELGLPIQIHLAETRQEVADSLARYGASPIVHADRCGLFAHPVLAAHCVHVDDDDIAILQHRGVRVAHNPQSNLKLASGVAPVARMRAAGVTVGLGTDGAASNNNLDMFEEMRLAATLHKGVHEDAAAIPAREAFAMATELGARAVFLPEGHGTLAPGQPADIVLLDMTSPHFIPPRDLLSHVVYAAGADDVTDVFVAGRMLMAKGEVLTLDTERIRYEVRRLVSLFSGSS</sequence>
<evidence type="ECO:0000313" key="6">
    <source>
        <dbReference type="EMBL" id="GGJ07304.1"/>
    </source>
</evidence>
<keyword evidence="1 4" id="KW-0479">Metal-binding</keyword>
<evidence type="ECO:0000256" key="1">
    <source>
        <dbReference type="ARBA" id="ARBA00022723"/>
    </source>
</evidence>
<comment type="caution">
    <text evidence="4">Lacks conserved residue(s) required for the propagation of feature annotation.</text>
</comment>
<dbReference type="EMBL" id="BMOY01000022">
    <property type="protein sequence ID" value="GGJ07304.1"/>
    <property type="molecule type" value="Genomic_DNA"/>
</dbReference>
<gene>
    <name evidence="4 6" type="primary">mtaD</name>
    <name evidence="6" type="ORF">GCM10010885_15570</name>
</gene>
<dbReference type="GO" id="GO:0046872">
    <property type="term" value="F:metal ion binding"/>
    <property type="evidence" value="ECO:0007669"/>
    <property type="project" value="UniProtKB-KW"/>
</dbReference>
<dbReference type="RefSeq" id="WP_188882251.1">
    <property type="nucleotide sequence ID" value="NZ_BMOY01000022.1"/>
</dbReference>
<feature type="binding site" evidence="4">
    <location>
        <position position="215"/>
    </location>
    <ligand>
        <name>substrate</name>
    </ligand>
</feature>
<feature type="binding site" evidence="4">
    <location>
        <position position="94"/>
    </location>
    <ligand>
        <name>substrate</name>
    </ligand>
</feature>
<dbReference type="Proteomes" id="UP000637695">
    <property type="component" value="Unassembled WGS sequence"/>
</dbReference>
<accession>A0A917NK68</accession>
<feature type="domain" description="Amidohydrolase-related" evidence="5">
    <location>
        <begin position="57"/>
        <end position="403"/>
    </location>
</feature>
<dbReference type="InterPro" id="IPR006680">
    <property type="entry name" value="Amidohydro-rel"/>
</dbReference>
<comment type="catalytic activity">
    <reaction evidence="4">
        <text>S-methyl-5'-thioadenosine + H2O + H(+) = S-methyl-5'-thioinosine + NH4(+)</text>
        <dbReference type="Rhea" id="RHEA:25025"/>
        <dbReference type="ChEBI" id="CHEBI:15377"/>
        <dbReference type="ChEBI" id="CHEBI:15378"/>
        <dbReference type="ChEBI" id="CHEBI:17509"/>
        <dbReference type="ChEBI" id="CHEBI:28938"/>
        <dbReference type="ChEBI" id="CHEBI:48595"/>
        <dbReference type="EC" id="3.5.4.31"/>
    </reaction>
</comment>
<dbReference type="SUPFAM" id="SSF51556">
    <property type="entry name" value="Metallo-dependent hydrolases"/>
    <property type="match status" value="1"/>
</dbReference>
<dbReference type="HAMAP" id="MF_01281">
    <property type="entry name" value="MTA_SAH_deamin"/>
    <property type="match status" value="1"/>
</dbReference>
<dbReference type="Pfam" id="PF01979">
    <property type="entry name" value="Amidohydro_1"/>
    <property type="match status" value="1"/>
</dbReference>
<feature type="binding site" evidence="4">
    <location>
        <position position="300"/>
    </location>
    <ligand>
        <name>Zn(2+)</name>
        <dbReference type="ChEBI" id="CHEBI:29105"/>
    </ligand>
</feature>
<dbReference type="EC" id="3.5.4.31" evidence="4"/>
<dbReference type="Gene3D" id="3.20.20.140">
    <property type="entry name" value="Metal-dependent hydrolases"/>
    <property type="match status" value="1"/>
</dbReference>
<dbReference type="InterPro" id="IPR032466">
    <property type="entry name" value="Metal_Hydrolase"/>
</dbReference>
<dbReference type="AlphaFoldDB" id="A0A917NK68"/>
<feature type="binding site" evidence="4">
    <location>
        <position position="300"/>
    </location>
    <ligand>
        <name>substrate</name>
    </ligand>
</feature>
<dbReference type="EC" id="3.5.4.28" evidence="4"/>
<dbReference type="Gene3D" id="2.30.40.10">
    <property type="entry name" value="Urease, subunit C, domain 1"/>
    <property type="match status" value="1"/>
</dbReference>
<dbReference type="InterPro" id="IPR011059">
    <property type="entry name" value="Metal-dep_hydrolase_composite"/>
</dbReference>
<dbReference type="CDD" id="cd01298">
    <property type="entry name" value="ATZ_TRZ_like"/>
    <property type="match status" value="1"/>
</dbReference>
<dbReference type="GO" id="GO:0090614">
    <property type="term" value="F:5'-methylthioadenosine deaminase activity"/>
    <property type="evidence" value="ECO:0007669"/>
    <property type="project" value="UniProtKB-UniRule"/>
</dbReference>
<evidence type="ECO:0000256" key="4">
    <source>
        <dbReference type="HAMAP-Rule" id="MF_01281"/>
    </source>
</evidence>
<feature type="binding site" evidence="4">
    <location>
        <position position="212"/>
    </location>
    <ligand>
        <name>Zn(2+)</name>
        <dbReference type="ChEBI" id="CHEBI:29105"/>
    </ligand>
</feature>
<comment type="catalytic activity">
    <reaction evidence="4">
        <text>S-adenosyl-L-homocysteine + H2O + H(+) = S-inosyl-L-homocysteine + NH4(+)</text>
        <dbReference type="Rhea" id="RHEA:20716"/>
        <dbReference type="ChEBI" id="CHEBI:15377"/>
        <dbReference type="ChEBI" id="CHEBI:15378"/>
        <dbReference type="ChEBI" id="CHEBI:28938"/>
        <dbReference type="ChEBI" id="CHEBI:57856"/>
        <dbReference type="ChEBI" id="CHEBI:57985"/>
        <dbReference type="EC" id="3.5.4.28"/>
    </reaction>
</comment>
<comment type="caution">
    <text evidence="6">The sequence shown here is derived from an EMBL/GenBank/DDBJ whole genome shotgun (WGS) entry which is preliminary data.</text>
</comment>
<dbReference type="SUPFAM" id="SSF51338">
    <property type="entry name" value="Composite domain of metallo-dependent hydrolases"/>
    <property type="match status" value="2"/>
</dbReference>
<dbReference type="FunFam" id="3.20.20.140:FF:000014">
    <property type="entry name" value="5-methylthioadenosine/S-adenosylhomocysteine deaminase"/>
    <property type="match status" value="1"/>
</dbReference>
<dbReference type="InterPro" id="IPR023512">
    <property type="entry name" value="Deaminase_MtaD/DadD"/>
</dbReference>
<reference evidence="6" key="1">
    <citation type="journal article" date="2014" name="Int. J. Syst. Evol. Microbiol.">
        <title>Complete genome sequence of Corynebacterium casei LMG S-19264T (=DSM 44701T), isolated from a smear-ripened cheese.</title>
        <authorList>
            <consortium name="US DOE Joint Genome Institute (JGI-PGF)"/>
            <person name="Walter F."/>
            <person name="Albersmeier A."/>
            <person name="Kalinowski J."/>
            <person name="Ruckert C."/>
        </authorList>
    </citation>
    <scope>NUCLEOTIDE SEQUENCE</scope>
    <source>
        <strain evidence="6">JCM 18487</strain>
    </source>
</reference>
<comment type="similarity">
    <text evidence="4">Belongs to the metallo-dependent hydrolases superfamily. MTA/SAH deaminase family.</text>
</comment>
<feature type="binding site" evidence="4">
    <location>
        <position position="65"/>
    </location>
    <ligand>
        <name>Zn(2+)</name>
        <dbReference type="ChEBI" id="CHEBI:29105"/>
    </ligand>
</feature>
<feature type="binding site" evidence="4">
    <location>
        <position position="67"/>
    </location>
    <ligand>
        <name>Zn(2+)</name>
        <dbReference type="ChEBI" id="CHEBI:29105"/>
    </ligand>
</feature>
<dbReference type="PANTHER" id="PTHR43794">
    <property type="entry name" value="AMINOHYDROLASE SSNA-RELATED"/>
    <property type="match status" value="1"/>
</dbReference>
<evidence type="ECO:0000256" key="2">
    <source>
        <dbReference type="ARBA" id="ARBA00022801"/>
    </source>
</evidence>